<comment type="caution">
    <text evidence="1">The sequence shown here is derived from an EMBL/GenBank/DDBJ whole genome shotgun (WGS) entry which is preliminary data.</text>
</comment>
<name>A0AC60NRM7_IXOPE</name>
<feature type="non-terminal residue" evidence="1">
    <location>
        <position position="1"/>
    </location>
</feature>
<accession>A0AC60NRM7</accession>
<evidence type="ECO:0000313" key="1">
    <source>
        <dbReference type="EMBL" id="KAG0409763.1"/>
    </source>
</evidence>
<proteinExistence type="predicted"/>
<protein>
    <submittedName>
        <fullName evidence="1">Uncharacterized protein</fullName>
    </submittedName>
</protein>
<evidence type="ECO:0000313" key="2">
    <source>
        <dbReference type="Proteomes" id="UP000805193"/>
    </source>
</evidence>
<sequence>KKADVSQRSEDSFFDKNVAVTDMPAYQLMLGNTVKPTAPEKAALSDHPSQSSTDIENELAAAVTTNQSKEKTRAADKEENGPASNDSSPPEYDVASVNLQNLISEKVRHNVPSLISRKVLGLDMYAESKILKNKTEENDDDDSFFD</sequence>
<organism evidence="1 2">
    <name type="scientific">Ixodes persulcatus</name>
    <name type="common">Taiga tick</name>
    <dbReference type="NCBI Taxonomy" id="34615"/>
    <lineage>
        <taxon>Eukaryota</taxon>
        <taxon>Metazoa</taxon>
        <taxon>Ecdysozoa</taxon>
        <taxon>Arthropoda</taxon>
        <taxon>Chelicerata</taxon>
        <taxon>Arachnida</taxon>
        <taxon>Acari</taxon>
        <taxon>Parasitiformes</taxon>
        <taxon>Ixodida</taxon>
        <taxon>Ixodoidea</taxon>
        <taxon>Ixodidae</taxon>
        <taxon>Ixodinae</taxon>
        <taxon>Ixodes</taxon>
    </lineage>
</organism>
<dbReference type="EMBL" id="JABSTQ010011594">
    <property type="protein sequence ID" value="KAG0409763.1"/>
    <property type="molecule type" value="Genomic_DNA"/>
</dbReference>
<reference evidence="1 2" key="1">
    <citation type="journal article" date="2020" name="Cell">
        <title>Large-Scale Comparative Analyses of Tick Genomes Elucidate Their Genetic Diversity and Vector Capacities.</title>
        <authorList>
            <consortium name="Tick Genome and Microbiome Consortium (TIGMIC)"/>
            <person name="Jia N."/>
            <person name="Wang J."/>
            <person name="Shi W."/>
            <person name="Du L."/>
            <person name="Sun Y."/>
            <person name="Zhan W."/>
            <person name="Jiang J.F."/>
            <person name="Wang Q."/>
            <person name="Zhang B."/>
            <person name="Ji P."/>
            <person name="Bell-Sakyi L."/>
            <person name="Cui X.M."/>
            <person name="Yuan T.T."/>
            <person name="Jiang B.G."/>
            <person name="Yang W.F."/>
            <person name="Lam T.T."/>
            <person name="Chang Q.C."/>
            <person name="Ding S.J."/>
            <person name="Wang X.J."/>
            <person name="Zhu J.G."/>
            <person name="Ruan X.D."/>
            <person name="Zhao L."/>
            <person name="Wei J.T."/>
            <person name="Ye R.Z."/>
            <person name="Que T.C."/>
            <person name="Du C.H."/>
            <person name="Zhou Y.H."/>
            <person name="Cheng J.X."/>
            <person name="Dai P.F."/>
            <person name="Guo W.B."/>
            <person name="Han X.H."/>
            <person name="Huang E.J."/>
            <person name="Li L.F."/>
            <person name="Wei W."/>
            <person name="Gao Y.C."/>
            <person name="Liu J.Z."/>
            <person name="Shao H.Z."/>
            <person name="Wang X."/>
            <person name="Wang C.C."/>
            <person name="Yang T.C."/>
            <person name="Huo Q.B."/>
            <person name="Li W."/>
            <person name="Chen H.Y."/>
            <person name="Chen S.E."/>
            <person name="Zhou L.G."/>
            <person name="Ni X.B."/>
            <person name="Tian J.H."/>
            <person name="Sheng Y."/>
            <person name="Liu T."/>
            <person name="Pan Y.S."/>
            <person name="Xia L.Y."/>
            <person name="Li J."/>
            <person name="Zhao F."/>
            <person name="Cao W.C."/>
        </authorList>
    </citation>
    <scope>NUCLEOTIDE SEQUENCE [LARGE SCALE GENOMIC DNA]</scope>
    <source>
        <strain evidence="1">Iper-2018</strain>
    </source>
</reference>
<keyword evidence="2" id="KW-1185">Reference proteome</keyword>
<gene>
    <name evidence="1" type="ORF">HPB47_013118</name>
</gene>
<dbReference type="Proteomes" id="UP000805193">
    <property type="component" value="Unassembled WGS sequence"/>
</dbReference>